<name>A0A2A2LCZ6_9BILA</name>
<dbReference type="OrthoDB" id="10046764at2759"/>
<evidence type="ECO:0000256" key="1">
    <source>
        <dbReference type="SAM" id="MobiDB-lite"/>
    </source>
</evidence>
<dbReference type="AlphaFoldDB" id="A0A2A2LCZ6"/>
<proteinExistence type="predicted"/>
<comment type="caution">
    <text evidence="2">The sequence shown here is derived from an EMBL/GenBank/DDBJ whole genome shotgun (WGS) entry which is preliminary data.</text>
</comment>
<evidence type="ECO:0000313" key="3">
    <source>
        <dbReference type="Proteomes" id="UP000218231"/>
    </source>
</evidence>
<dbReference type="EMBL" id="LIAE01006892">
    <property type="protein sequence ID" value="PAV84069.1"/>
    <property type="molecule type" value="Genomic_DNA"/>
</dbReference>
<sequence length="67" mass="7912">MNLVQPRLHQPQQPNRHLLNIATHSHRHTPIDPHFNRNLKLNMDLDDDSFYICTELTPRCFVVQKVG</sequence>
<protein>
    <submittedName>
        <fullName evidence="2">Uncharacterized protein</fullName>
    </submittedName>
</protein>
<evidence type="ECO:0000313" key="2">
    <source>
        <dbReference type="EMBL" id="PAV84069.1"/>
    </source>
</evidence>
<gene>
    <name evidence="2" type="ORF">WR25_10212</name>
</gene>
<dbReference type="Proteomes" id="UP000218231">
    <property type="component" value="Unassembled WGS sequence"/>
</dbReference>
<reference evidence="2 3" key="1">
    <citation type="journal article" date="2017" name="Curr. Biol.">
        <title>Genome architecture and evolution of a unichromosomal asexual nematode.</title>
        <authorList>
            <person name="Fradin H."/>
            <person name="Zegar C."/>
            <person name="Gutwein M."/>
            <person name="Lucas J."/>
            <person name="Kovtun M."/>
            <person name="Corcoran D."/>
            <person name="Baugh L.R."/>
            <person name="Kiontke K."/>
            <person name="Gunsalus K."/>
            <person name="Fitch D.H."/>
            <person name="Piano F."/>
        </authorList>
    </citation>
    <scope>NUCLEOTIDE SEQUENCE [LARGE SCALE GENOMIC DNA]</scope>
    <source>
        <strain evidence="2">PF1309</strain>
    </source>
</reference>
<accession>A0A2A2LCZ6</accession>
<feature type="region of interest" description="Disordered" evidence="1">
    <location>
        <begin position="1"/>
        <end position="32"/>
    </location>
</feature>
<keyword evidence="3" id="KW-1185">Reference proteome</keyword>
<organism evidence="2 3">
    <name type="scientific">Diploscapter pachys</name>
    <dbReference type="NCBI Taxonomy" id="2018661"/>
    <lineage>
        <taxon>Eukaryota</taxon>
        <taxon>Metazoa</taxon>
        <taxon>Ecdysozoa</taxon>
        <taxon>Nematoda</taxon>
        <taxon>Chromadorea</taxon>
        <taxon>Rhabditida</taxon>
        <taxon>Rhabditina</taxon>
        <taxon>Rhabditomorpha</taxon>
        <taxon>Rhabditoidea</taxon>
        <taxon>Rhabditidae</taxon>
        <taxon>Diploscapter</taxon>
    </lineage>
</organism>